<protein>
    <submittedName>
        <fullName evidence="1">Uncharacterized protein</fullName>
    </submittedName>
</protein>
<keyword evidence="2" id="KW-1185">Reference proteome</keyword>
<dbReference type="AlphaFoldDB" id="A0A2G8KLI8"/>
<dbReference type="EMBL" id="MRZV01000496">
    <property type="protein sequence ID" value="PIK48873.1"/>
    <property type="molecule type" value="Genomic_DNA"/>
</dbReference>
<sequence>MSKIDTMRTDQQFHTYRAKRHQSLNRSVSNTMKAGAVDEMFPENSDKDRLKIEVYFDATDRFTTALATRFSSHVVSLLSATEYLVRPVVEKEALVIRLKSFYPKDLQKDIIYEYRLFCRTLEQDDTVDDAILADMQAIFLHMLEKGMFDTCLPANSHPASHFLLMRTQLFGVKVCEEFVADEHVPSTPE</sequence>
<organism evidence="1 2">
    <name type="scientific">Stichopus japonicus</name>
    <name type="common">Sea cucumber</name>
    <dbReference type="NCBI Taxonomy" id="307972"/>
    <lineage>
        <taxon>Eukaryota</taxon>
        <taxon>Metazoa</taxon>
        <taxon>Echinodermata</taxon>
        <taxon>Eleutherozoa</taxon>
        <taxon>Echinozoa</taxon>
        <taxon>Holothuroidea</taxon>
        <taxon>Aspidochirotacea</taxon>
        <taxon>Aspidochirotida</taxon>
        <taxon>Stichopodidae</taxon>
        <taxon>Apostichopus</taxon>
    </lineage>
</organism>
<accession>A0A2G8KLI8</accession>
<gene>
    <name evidence="1" type="ORF">BSL78_14275</name>
</gene>
<proteinExistence type="predicted"/>
<reference evidence="1 2" key="1">
    <citation type="journal article" date="2017" name="PLoS Biol.">
        <title>The sea cucumber genome provides insights into morphological evolution and visceral regeneration.</title>
        <authorList>
            <person name="Zhang X."/>
            <person name="Sun L."/>
            <person name="Yuan J."/>
            <person name="Sun Y."/>
            <person name="Gao Y."/>
            <person name="Zhang L."/>
            <person name="Li S."/>
            <person name="Dai H."/>
            <person name="Hamel J.F."/>
            <person name="Liu C."/>
            <person name="Yu Y."/>
            <person name="Liu S."/>
            <person name="Lin W."/>
            <person name="Guo K."/>
            <person name="Jin S."/>
            <person name="Xu P."/>
            <person name="Storey K.B."/>
            <person name="Huan P."/>
            <person name="Zhang T."/>
            <person name="Zhou Y."/>
            <person name="Zhang J."/>
            <person name="Lin C."/>
            <person name="Li X."/>
            <person name="Xing L."/>
            <person name="Huo D."/>
            <person name="Sun M."/>
            <person name="Wang L."/>
            <person name="Mercier A."/>
            <person name="Li F."/>
            <person name="Yang H."/>
            <person name="Xiang J."/>
        </authorList>
    </citation>
    <scope>NUCLEOTIDE SEQUENCE [LARGE SCALE GENOMIC DNA]</scope>
    <source>
        <strain evidence="1">Shaxun</strain>
        <tissue evidence="1">Muscle</tissue>
    </source>
</reference>
<evidence type="ECO:0000313" key="2">
    <source>
        <dbReference type="Proteomes" id="UP000230750"/>
    </source>
</evidence>
<dbReference type="Proteomes" id="UP000230750">
    <property type="component" value="Unassembled WGS sequence"/>
</dbReference>
<name>A0A2G8KLI8_STIJA</name>
<comment type="caution">
    <text evidence="1">The sequence shown here is derived from an EMBL/GenBank/DDBJ whole genome shotgun (WGS) entry which is preliminary data.</text>
</comment>
<evidence type="ECO:0000313" key="1">
    <source>
        <dbReference type="EMBL" id="PIK48873.1"/>
    </source>
</evidence>